<dbReference type="EMBL" id="UYWY01024140">
    <property type="protein sequence ID" value="VDM48412.1"/>
    <property type="molecule type" value="Genomic_DNA"/>
</dbReference>
<sequence length="101" mass="11452">MYHKGDAWASTLADVYVNDLPVMFCGTCKLFAENLILSNRISAMDGGDMLEERKYMVLSEKTIEKLIIIEKIVGGDRARKAIARWITVNISLSFDESDLYE</sequence>
<keyword evidence="2" id="KW-1185">Reference proteome</keyword>
<name>A0A183V8M1_TOXCA</name>
<evidence type="ECO:0000313" key="1">
    <source>
        <dbReference type="EMBL" id="VDM48412.1"/>
    </source>
</evidence>
<dbReference type="Proteomes" id="UP000050794">
    <property type="component" value="Unassembled WGS sequence"/>
</dbReference>
<evidence type="ECO:0000313" key="2">
    <source>
        <dbReference type="Proteomes" id="UP000050794"/>
    </source>
</evidence>
<dbReference type="WBParaSite" id="TCNE_0001709201-mRNA-1">
    <property type="protein sequence ID" value="TCNE_0001709201-mRNA-1"/>
    <property type="gene ID" value="TCNE_0001709201"/>
</dbReference>
<protein>
    <submittedName>
        <fullName evidence="3">ELFV_dehydrog domain-containing protein</fullName>
    </submittedName>
</protein>
<dbReference type="AlphaFoldDB" id="A0A183V8M1"/>
<reference evidence="1 2" key="2">
    <citation type="submission" date="2018-11" db="EMBL/GenBank/DDBJ databases">
        <authorList>
            <consortium name="Pathogen Informatics"/>
        </authorList>
    </citation>
    <scope>NUCLEOTIDE SEQUENCE [LARGE SCALE GENOMIC DNA]</scope>
</reference>
<evidence type="ECO:0000313" key="3">
    <source>
        <dbReference type="WBParaSite" id="TCNE_0001709201-mRNA-1"/>
    </source>
</evidence>
<gene>
    <name evidence="1" type="ORF">TCNE_LOCUS17091</name>
</gene>
<reference evidence="3" key="1">
    <citation type="submission" date="2016-06" db="UniProtKB">
        <authorList>
            <consortium name="WormBaseParasite"/>
        </authorList>
    </citation>
    <scope>IDENTIFICATION</scope>
</reference>
<organism evidence="2 3">
    <name type="scientific">Toxocara canis</name>
    <name type="common">Canine roundworm</name>
    <dbReference type="NCBI Taxonomy" id="6265"/>
    <lineage>
        <taxon>Eukaryota</taxon>
        <taxon>Metazoa</taxon>
        <taxon>Ecdysozoa</taxon>
        <taxon>Nematoda</taxon>
        <taxon>Chromadorea</taxon>
        <taxon>Rhabditida</taxon>
        <taxon>Spirurina</taxon>
        <taxon>Ascaridomorpha</taxon>
        <taxon>Ascaridoidea</taxon>
        <taxon>Toxocaridae</taxon>
        <taxon>Toxocara</taxon>
    </lineage>
</organism>
<accession>A0A183V8M1</accession>
<proteinExistence type="predicted"/>